<dbReference type="AlphaFoldDB" id="A0A090WX00"/>
<dbReference type="EMBL" id="BBNU01000017">
    <property type="protein sequence ID" value="GAL81660.1"/>
    <property type="molecule type" value="Genomic_DNA"/>
</dbReference>
<gene>
    <name evidence="1" type="ORF">JCM19274_505</name>
</gene>
<reference evidence="1 2" key="1">
    <citation type="journal article" date="2014" name="Genome Announc.">
        <title>Draft Genome Sequences of Marine Flavobacterium Algibacter lectus Strains SS8 and NR4.</title>
        <authorList>
            <person name="Takatani N."/>
            <person name="Nakanishi M."/>
            <person name="Meirelles P."/>
            <person name="Mino S."/>
            <person name="Suda W."/>
            <person name="Oshima K."/>
            <person name="Hattori M."/>
            <person name="Ohkuma M."/>
            <person name="Hosokawa M."/>
            <person name="Miyashita K."/>
            <person name="Thompson F.L."/>
            <person name="Niwa A."/>
            <person name="Sawabe T."/>
            <person name="Sawabe T."/>
        </authorList>
    </citation>
    <scope>NUCLEOTIDE SEQUENCE [LARGE SCALE GENOMIC DNA]</scope>
    <source>
        <strain evidence="2">JCM19274</strain>
    </source>
</reference>
<evidence type="ECO:0000313" key="2">
    <source>
        <dbReference type="Proteomes" id="UP000029643"/>
    </source>
</evidence>
<dbReference type="Proteomes" id="UP000029643">
    <property type="component" value="Unassembled WGS sequence"/>
</dbReference>
<name>A0A090WX00_9FLAO</name>
<accession>A0A090WX00</accession>
<comment type="caution">
    <text evidence="1">The sequence shown here is derived from an EMBL/GenBank/DDBJ whole genome shotgun (WGS) entry which is preliminary data.</text>
</comment>
<organism evidence="1 2">
    <name type="scientific">Algibacter lectus</name>
    <dbReference type="NCBI Taxonomy" id="221126"/>
    <lineage>
        <taxon>Bacteria</taxon>
        <taxon>Pseudomonadati</taxon>
        <taxon>Bacteroidota</taxon>
        <taxon>Flavobacteriia</taxon>
        <taxon>Flavobacteriales</taxon>
        <taxon>Flavobacteriaceae</taxon>
        <taxon>Algibacter</taxon>
    </lineage>
</organism>
<sequence>MANIVSPTLDINNISIVICDNLNDDDEVIDFTIYESLLTNCSDCNFNFFTSLSGAENYYEDQHMTEPTSYNWSIETPYNLRSN</sequence>
<protein>
    <submittedName>
        <fullName evidence="1">Uncharacterized protein</fullName>
    </submittedName>
</protein>
<proteinExistence type="predicted"/>
<evidence type="ECO:0000313" key="1">
    <source>
        <dbReference type="EMBL" id="GAL81660.1"/>
    </source>
</evidence>